<name>A0A840NB08_9PSEU</name>
<organism evidence="11 12">
    <name type="scientific">Saccharopolyspora gloriosae</name>
    <dbReference type="NCBI Taxonomy" id="455344"/>
    <lineage>
        <taxon>Bacteria</taxon>
        <taxon>Bacillati</taxon>
        <taxon>Actinomycetota</taxon>
        <taxon>Actinomycetes</taxon>
        <taxon>Pseudonocardiales</taxon>
        <taxon>Pseudonocardiaceae</taxon>
        <taxon>Saccharopolyspora</taxon>
    </lineage>
</organism>
<comment type="caution">
    <text evidence="11">The sequence shown here is derived from an EMBL/GenBank/DDBJ whole genome shotgun (WGS) entry which is preliminary data.</text>
</comment>
<protein>
    <recommendedName>
        <fullName evidence="2">histidine kinase</fullName>
        <ecNumber evidence="2">2.7.13.3</ecNumber>
    </recommendedName>
</protein>
<evidence type="ECO:0000256" key="7">
    <source>
        <dbReference type="ARBA" id="ARBA00022840"/>
    </source>
</evidence>
<proteinExistence type="predicted"/>
<keyword evidence="8" id="KW-0902">Two-component regulatory system</keyword>
<sequence>MAAEADEIRAAVRAAPRRTVVLESVCFVLLLADGPFSAAVVRFDPPPLPVTLLSALFAAVLVLARRRWPVGALVMSPLLVTGGAVIAGLIASMIVAFTAARRVRWDRRLWSAVLFAVVARAVLSTLVESPAATPGELAGLHVTVLAVELVLPMIAGALLGERQPLVRLLRERNDYLEQARHLTAEQARSAERTSIAGEMHDMLGHRLSLLSLHAGALELSAAKETPKLGDQATFVRTTAGEALTELREILGVLRSGTDEPHHALDERSGRRGDVEHLVAESRAAGLPVSLDWRGADLDEADPRTRHAVHRIVREGLTNAHKHAPGASTVVEVTASDPIQVRVENGPGEGANRHAPGLRSGLAGLEERARMLGGALAGAAAPGGGFALTAELPARPPVSAPRQDTGPVREPPPVLDADVLTLPRAVGAGCLLVFLGLLMLLAVAVLVAAAFYG</sequence>
<dbReference type="Pfam" id="PF07730">
    <property type="entry name" value="HisKA_3"/>
    <property type="match status" value="1"/>
</dbReference>
<gene>
    <name evidence="11" type="ORF">BJ969_001872</name>
</gene>
<keyword evidence="9" id="KW-0472">Membrane</keyword>
<dbReference type="Gene3D" id="1.20.5.1930">
    <property type="match status" value="1"/>
</dbReference>
<dbReference type="GO" id="GO:0016020">
    <property type="term" value="C:membrane"/>
    <property type="evidence" value="ECO:0007669"/>
    <property type="project" value="InterPro"/>
</dbReference>
<keyword evidence="4" id="KW-0808">Transferase</keyword>
<dbReference type="RefSeq" id="WP_184478506.1">
    <property type="nucleotide sequence ID" value="NZ_JACHIV010000001.1"/>
</dbReference>
<dbReference type="EC" id="2.7.13.3" evidence="2"/>
<dbReference type="AlphaFoldDB" id="A0A840NB08"/>
<dbReference type="PANTHER" id="PTHR24421:SF10">
    <property type="entry name" value="NITRATE_NITRITE SENSOR PROTEIN NARQ"/>
    <property type="match status" value="1"/>
</dbReference>
<feature type="transmembrane region" description="Helical" evidence="9">
    <location>
        <begin position="70"/>
        <end position="97"/>
    </location>
</feature>
<comment type="catalytic activity">
    <reaction evidence="1">
        <text>ATP + protein L-histidine = ADP + protein N-phospho-L-histidine.</text>
        <dbReference type="EC" id="2.7.13.3"/>
    </reaction>
</comment>
<keyword evidence="7" id="KW-0067">ATP-binding</keyword>
<feature type="transmembrane region" description="Helical" evidence="9">
    <location>
        <begin position="109"/>
        <end position="127"/>
    </location>
</feature>
<evidence type="ECO:0000256" key="4">
    <source>
        <dbReference type="ARBA" id="ARBA00022679"/>
    </source>
</evidence>
<feature type="transmembrane region" description="Helical" evidence="9">
    <location>
        <begin position="429"/>
        <end position="451"/>
    </location>
</feature>
<evidence type="ECO:0000256" key="2">
    <source>
        <dbReference type="ARBA" id="ARBA00012438"/>
    </source>
</evidence>
<evidence type="ECO:0000256" key="6">
    <source>
        <dbReference type="ARBA" id="ARBA00022777"/>
    </source>
</evidence>
<evidence type="ECO:0000313" key="11">
    <source>
        <dbReference type="EMBL" id="MBB5068784.1"/>
    </source>
</evidence>
<dbReference type="InterPro" id="IPR036890">
    <property type="entry name" value="HATPase_C_sf"/>
</dbReference>
<evidence type="ECO:0000256" key="1">
    <source>
        <dbReference type="ARBA" id="ARBA00000085"/>
    </source>
</evidence>
<keyword evidence="12" id="KW-1185">Reference proteome</keyword>
<dbReference type="SUPFAM" id="SSF55874">
    <property type="entry name" value="ATPase domain of HSP90 chaperone/DNA topoisomerase II/histidine kinase"/>
    <property type="match status" value="1"/>
</dbReference>
<reference evidence="11 12" key="1">
    <citation type="submission" date="2020-08" db="EMBL/GenBank/DDBJ databases">
        <title>Sequencing the genomes of 1000 actinobacteria strains.</title>
        <authorList>
            <person name="Klenk H.-P."/>
        </authorList>
    </citation>
    <scope>NUCLEOTIDE SEQUENCE [LARGE SCALE GENOMIC DNA]</scope>
    <source>
        <strain evidence="11 12">DSM 45582</strain>
    </source>
</reference>
<dbReference type="Gene3D" id="3.30.565.10">
    <property type="entry name" value="Histidine kinase-like ATPase, C-terminal domain"/>
    <property type="match status" value="1"/>
</dbReference>
<dbReference type="PANTHER" id="PTHR24421">
    <property type="entry name" value="NITRATE/NITRITE SENSOR PROTEIN NARX-RELATED"/>
    <property type="match status" value="1"/>
</dbReference>
<evidence type="ECO:0000256" key="9">
    <source>
        <dbReference type="SAM" id="Phobius"/>
    </source>
</evidence>
<dbReference type="GO" id="GO:0046983">
    <property type="term" value="F:protein dimerization activity"/>
    <property type="evidence" value="ECO:0007669"/>
    <property type="project" value="InterPro"/>
</dbReference>
<dbReference type="EMBL" id="JACHIV010000001">
    <property type="protein sequence ID" value="MBB5068784.1"/>
    <property type="molecule type" value="Genomic_DNA"/>
</dbReference>
<dbReference type="Proteomes" id="UP000580474">
    <property type="component" value="Unassembled WGS sequence"/>
</dbReference>
<evidence type="ECO:0000256" key="5">
    <source>
        <dbReference type="ARBA" id="ARBA00022741"/>
    </source>
</evidence>
<evidence type="ECO:0000313" key="12">
    <source>
        <dbReference type="Proteomes" id="UP000580474"/>
    </source>
</evidence>
<accession>A0A840NB08</accession>
<dbReference type="InterPro" id="IPR050482">
    <property type="entry name" value="Sensor_HK_TwoCompSys"/>
</dbReference>
<dbReference type="InterPro" id="IPR011712">
    <property type="entry name" value="Sig_transdc_His_kin_sub3_dim/P"/>
</dbReference>
<feature type="transmembrane region" description="Helical" evidence="9">
    <location>
        <begin position="20"/>
        <end position="41"/>
    </location>
</feature>
<keyword evidence="6 11" id="KW-0418">Kinase</keyword>
<dbReference type="GO" id="GO:0005524">
    <property type="term" value="F:ATP binding"/>
    <property type="evidence" value="ECO:0007669"/>
    <property type="project" value="UniProtKB-KW"/>
</dbReference>
<dbReference type="GO" id="GO:0000155">
    <property type="term" value="F:phosphorelay sensor kinase activity"/>
    <property type="evidence" value="ECO:0007669"/>
    <property type="project" value="InterPro"/>
</dbReference>
<keyword evidence="5" id="KW-0547">Nucleotide-binding</keyword>
<keyword evidence="9" id="KW-1133">Transmembrane helix</keyword>
<evidence type="ECO:0000256" key="8">
    <source>
        <dbReference type="ARBA" id="ARBA00023012"/>
    </source>
</evidence>
<feature type="domain" description="Signal transduction histidine kinase subgroup 3 dimerisation and phosphoacceptor" evidence="10">
    <location>
        <begin position="191"/>
        <end position="256"/>
    </location>
</feature>
<keyword evidence="3" id="KW-0597">Phosphoprotein</keyword>
<evidence type="ECO:0000259" key="10">
    <source>
        <dbReference type="Pfam" id="PF07730"/>
    </source>
</evidence>
<feature type="transmembrane region" description="Helical" evidence="9">
    <location>
        <begin position="139"/>
        <end position="160"/>
    </location>
</feature>
<evidence type="ECO:0000256" key="3">
    <source>
        <dbReference type="ARBA" id="ARBA00022553"/>
    </source>
</evidence>
<keyword evidence="9" id="KW-0812">Transmembrane</keyword>